<dbReference type="CDD" id="cd16927">
    <property type="entry name" value="HATPase_Hsp90-like"/>
    <property type="match status" value="1"/>
</dbReference>
<dbReference type="SUPFAM" id="SSF55874">
    <property type="entry name" value="ATPase domain of HSP90 chaperone/DNA topoisomerase II/histidine kinase"/>
    <property type="match status" value="1"/>
</dbReference>
<dbReference type="Gene3D" id="3.30.565.10">
    <property type="entry name" value="Histidine kinase-like ATPase, C-terminal domain"/>
    <property type="match status" value="1"/>
</dbReference>
<dbReference type="InterPro" id="IPR037196">
    <property type="entry name" value="HSP90_C"/>
</dbReference>
<evidence type="ECO:0000256" key="1">
    <source>
        <dbReference type="ARBA" id="ARBA00008239"/>
    </source>
</evidence>
<dbReference type="Pfam" id="PF00183">
    <property type="entry name" value="HSP90"/>
    <property type="match status" value="1"/>
</dbReference>
<dbReference type="Pfam" id="PF13589">
    <property type="entry name" value="HATPase_c_3"/>
    <property type="match status" value="1"/>
</dbReference>
<dbReference type="InterPro" id="IPR001404">
    <property type="entry name" value="Hsp90_fam"/>
</dbReference>
<evidence type="ECO:0000256" key="3">
    <source>
        <dbReference type="ARBA" id="ARBA00022840"/>
    </source>
</evidence>
<evidence type="ECO:0000256" key="5">
    <source>
        <dbReference type="SAM" id="MobiDB-lite"/>
    </source>
</evidence>
<dbReference type="HAMAP" id="MF_00505">
    <property type="entry name" value="HSP90"/>
    <property type="match status" value="1"/>
</dbReference>
<dbReference type="RefSeq" id="XP_014675493.1">
    <property type="nucleotide sequence ID" value="XM_014820007.1"/>
</dbReference>
<dbReference type="SUPFAM" id="SSF54211">
    <property type="entry name" value="Ribosomal protein S5 domain 2-like"/>
    <property type="match status" value="1"/>
</dbReference>
<dbReference type="Proteomes" id="UP000695022">
    <property type="component" value="Unplaced"/>
</dbReference>
<dbReference type="Gene3D" id="3.30.230.80">
    <property type="match status" value="1"/>
</dbReference>
<dbReference type="GeneID" id="106815537"/>
<dbReference type="PRINTS" id="PR00775">
    <property type="entry name" value="HEATSHOCK90"/>
</dbReference>
<evidence type="ECO:0000313" key="6">
    <source>
        <dbReference type="Proteomes" id="UP000695022"/>
    </source>
</evidence>
<sequence>MAASIRNMRLFANLNRFRQYSWNNSCTLVKYYKSPTFQARNLFTQSSITRASSRVLGNCQSFCTASAKSEDYHSIIQDDEKATGPAAKHEFQAETRMLLDIVAKSLYSEREVFIRELISNANDAMERLRYHHVTGVIGSDLGAPLEIHIGADKDHRTLTIQDTGIGMTEEEMVDNLGTIARSGSKGFMQELKEKGDGVASSIIGQFGVGFYAAFMVAEKVEVFSLSHKPGSKGLHWVSDGCGTYEVAEAEGVKRGTKIVVHLKPDAIEFADVDKVNEVIKKYSNYVSAPIFFNGKRINRTEALWMMEPKDVSDTMHEEFYRFLTGAYDRPRYWLQYKADAPLNIRSVFYIPDTKPTMLDMGREGNAGVALYSRKVLIQDSSEQILPKWMRFVKGVVDSEDIPLNLSRELLQNSALISKLRLVLTNRLMRFFQEQAKKDPEKYDLLYKDFGLFFREGILMTADQGEKEEIAKLLRFESSKMAAGEKVCLEDYAGRMEAGQRDIFYLAAPSRELAETSPYFDAVKEKDFEVLFCYEPYDELVLMQLRQFDRKNLTSVEKEMVQDKEKEGDTTTQDDNSLSDTDVKSLCTWMKQMLGTKATNVKVTRRLSNHPCVVTVAEMGAARHFVRTAFQGIPEDQRYSILQPTLEINPSHSLIKKLSTLMTTNEKLGRMVAEQIFDNAMIAAGLIEDPRVMINRLNDVLTLALEKH</sequence>
<feature type="compositionally biased region" description="Basic and acidic residues" evidence="5">
    <location>
        <begin position="558"/>
        <end position="568"/>
    </location>
</feature>
<organism evidence="6 7">
    <name type="scientific">Priapulus caudatus</name>
    <name type="common">Priapulid worm</name>
    <dbReference type="NCBI Taxonomy" id="37621"/>
    <lineage>
        <taxon>Eukaryota</taxon>
        <taxon>Metazoa</taxon>
        <taxon>Ecdysozoa</taxon>
        <taxon>Scalidophora</taxon>
        <taxon>Priapulida</taxon>
        <taxon>Priapulimorpha</taxon>
        <taxon>Priapulimorphida</taxon>
        <taxon>Priapulidae</taxon>
        <taxon>Priapulus</taxon>
    </lineage>
</organism>
<dbReference type="Gene3D" id="3.40.50.11260">
    <property type="match status" value="1"/>
</dbReference>
<comment type="similarity">
    <text evidence="1">Belongs to the heat shock protein 90 family.</text>
</comment>
<feature type="region of interest" description="Disordered" evidence="5">
    <location>
        <begin position="558"/>
        <end position="578"/>
    </location>
</feature>
<keyword evidence="3" id="KW-0067">ATP-binding</keyword>
<dbReference type="SUPFAM" id="SSF110942">
    <property type="entry name" value="HSP90 C-terminal domain"/>
    <property type="match status" value="1"/>
</dbReference>
<protein>
    <submittedName>
        <fullName evidence="7">Heat shock protein 75 kDa, mitochondrial-like</fullName>
    </submittedName>
</protein>
<reference evidence="7" key="1">
    <citation type="submission" date="2025-08" db="UniProtKB">
        <authorList>
            <consortium name="RefSeq"/>
        </authorList>
    </citation>
    <scope>IDENTIFICATION</scope>
</reference>
<gene>
    <name evidence="7" type="primary">LOC106815537</name>
</gene>
<dbReference type="PIRSF" id="PIRSF002583">
    <property type="entry name" value="Hsp90"/>
    <property type="match status" value="1"/>
</dbReference>
<evidence type="ECO:0000256" key="4">
    <source>
        <dbReference type="ARBA" id="ARBA00023186"/>
    </source>
</evidence>
<accession>A0ABM1ETH2</accession>
<keyword evidence="4" id="KW-0143">Chaperone</keyword>
<evidence type="ECO:0000313" key="7">
    <source>
        <dbReference type="RefSeq" id="XP_014675493.1"/>
    </source>
</evidence>
<keyword evidence="6" id="KW-1185">Reference proteome</keyword>
<dbReference type="InterPro" id="IPR020568">
    <property type="entry name" value="Ribosomal_Su5_D2-typ_SF"/>
</dbReference>
<keyword evidence="2" id="KW-0547">Nucleotide-binding</keyword>
<dbReference type="InterPro" id="IPR036890">
    <property type="entry name" value="HATPase_C_sf"/>
</dbReference>
<name>A0ABM1ETH2_PRICU</name>
<dbReference type="InterPro" id="IPR020575">
    <property type="entry name" value="Hsp90_N"/>
</dbReference>
<dbReference type="NCBIfam" id="NF003555">
    <property type="entry name" value="PRK05218.1"/>
    <property type="match status" value="1"/>
</dbReference>
<proteinExistence type="inferred from homology"/>
<dbReference type="PANTHER" id="PTHR11528">
    <property type="entry name" value="HEAT SHOCK PROTEIN 90 FAMILY MEMBER"/>
    <property type="match status" value="1"/>
</dbReference>
<dbReference type="Gene3D" id="1.20.120.790">
    <property type="entry name" value="Heat shock protein 90, C-terminal domain"/>
    <property type="match status" value="1"/>
</dbReference>
<feature type="compositionally biased region" description="Polar residues" evidence="5">
    <location>
        <begin position="569"/>
        <end position="578"/>
    </location>
</feature>
<evidence type="ECO:0000256" key="2">
    <source>
        <dbReference type="ARBA" id="ARBA00022741"/>
    </source>
</evidence>